<dbReference type="KEGG" id="acy:Anacy_4956"/>
<sequence>MVNEVLIFLRIGIQEEKENIEDFYKYEEDKIQKKYYLGSFAQLIA</sequence>
<proteinExistence type="predicted"/>
<dbReference type="AlphaFoldDB" id="K9ZM79"/>
<name>K9ZM79_ANACC</name>
<organism evidence="1 2">
    <name type="scientific">Anabaena cylindrica (strain ATCC 27899 / PCC 7122)</name>
    <dbReference type="NCBI Taxonomy" id="272123"/>
    <lineage>
        <taxon>Bacteria</taxon>
        <taxon>Bacillati</taxon>
        <taxon>Cyanobacteriota</taxon>
        <taxon>Cyanophyceae</taxon>
        <taxon>Nostocales</taxon>
        <taxon>Nostocaceae</taxon>
        <taxon>Anabaena</taxon>
    </lineage>
</organism>
<accession>K9ZM79</accession>
<dbReference type="RefSeq" id="WP_015216912.1">
    <property type="nucleotide sequence ID" value="NC_019771.1"/>
</dbReference>
<dbReference type="EMBL" id="CP003659">
    <property type="protein sequence ID" value="AFZ60296.1"/>
    <property type="molecule type" value="Genomic_DNA"/>
</dbReference>
<dbReference type="PATRIC" id="fig|272123.3.peg.5379"/>
<protein>
    <submittedName>
        <fullName evidence="1">Uncharacterized protein</fullName>
    </submittedName>
</protein>
<dbReference type="Proteomes" id="UP000010474">
    <property type="component" value="Chromosome"/>
</dbReference>
<dbReference type="HOGENOM" id="CLU_3195335_0_0_3"/>
<reference evidence="2" key="1">
    <citation type="journal article" date="2013" name="Proc. Natl. Acad. Sci. U.S.A.">
        <title>Improving the coverage of the cyanobacterial phylum using diversity-driven genome sequencing.</title>
        <authorList>
            <person name="Shih P.M."/>
            <person name="Wu D."/>
            <person name="Latifi A."/>
            <person name="Axen S.D."/>
            <person name="Fewer D.P."/>
            <person name="Talla E."/>
            <person name="Calteau A."/>
            <person name="Cai F."/>
            <person name="Tandeau de Marsac N."/>
            <person name="Rippka R."/>
            <person name="Herdman M."/>
            <person name="Sivonen K."/>
            <person name="Coursin T."/>
            <person name="Laurent T."/>
            <person name="Goodwin L."/>
            <person name="Nolan M."/>
            <person name="Davenport K.W."/>
            <person name="Han C.S."/>
            <person name="Rubin E.M."/>
            <person name="Eisen J.A."/>
            <person name="Woyke T."/>
            <person name="Gugger M."/>
            <person name="Kerfeld C.A."/>
        </authorList>
    </citation>
    <scope>NUCLEOTIDE SEQUENCE [LARGE SCALE GENOMIC DNA]</scope>
    <source>
        <strain evidence="2">ATCC 27899 / PCC 7122</strain>
    </source>
</reference>
<gene>
    <name evidence="1" type="ordered locus">Anacy_4956</name>
</gene>
<evidence type="ECO:0000313" key="2">
    <source>
        <dbReference type="Proteomes" id="UP000010474"/>
    </source>
</evidence>
<dbReference type="STRING" id="272123.Anacy_4956"/>
<evidence type="ECO:0000313" key="1">
    <source>
        <dbReference type="EMBL" id="AFZ60296.1"/>
    </source>
</evidence>
<keyword evidence="2" id="KW-1185">Reference proteome</keyword>